<name>A0ABP1QK78_9HEXA</name>
<protein>
    <submittedName>
        <fullName evidence="1">Uncharacterized protein</fullName>
    </submittedName>
</protein>
<dbReference type="EMBL" id="CAXLJM020000036">
    <property type="protein sequence ID" value="CAL8105358.1"/>
    <property type="molecule type" value="Genomic_DNA"/>
</dbReference>
<reference evidence="1 2" key="1">
    <citation type="submission" date="2024-08" db="EMBL/GenBank/DDBJ databases">
        <authorList>
            <person name="Cucini C."/>
            <person name="Frati F."/>
        </authorList>
    </citation>
    <scope>NUCLEOTIDE SEQUENCE [LARGE SCALE GENOMIC DNA]</scope>
</reference>
<accession>A0ABP1QK78</accession>
<comment type="caution">
    <text evidence="1">The sequence shown here is derived from an EMBL/GenBank/DDBJ whole genome shotgun (WGS) entry which is preliminary data.</text>
</comment>
<sequence length="122" mass="14813">MVQETMVKAENLKVKLNAYIAQMKLFESMIKEKYNAILNARIKRDTIKNDAMRSRTKFRFYLNQKFELLLNNKDLRREADKQKIESVQIRKEFEKATNTDDEMAINYRVRTEVFIFHEYIYC</sequence>
<evidence type="ECO:0000313" key="1">
    <source>
        <dbReference type="EMBL" id="CAL8105358.1"/>
    </source>
</evidence>
<evidence type="ECO:0000313" key="2">
    <source>
        <dbReference type="Proteomes" id="UP001642540"/>
    </source>
</evidence>
<keyword evidence="2" id="KW-1185">Reference proteome</keyword>
<organism evidence="1 2">
    <name type="scientific">Orchesella dallaii</name>
    <dbReference type="NCBI Taxonomy" id="48710"/>
    <lineage>
        <taxon>Eukaryota</taxon>
        <taxon>Metazoa</taxon>
        <taxon>Ecdysozoa</taxon>
        <taxon>Arthropoda</taxon>
        <taxon>Hexapoda</taxon>
        <taxon>Collembola</taxon>
        <taxon>Entomobryomorpha</taxon>
        <taxon>Entomobryoidea</taxon>
        <taxon>Orchesellidae</taxon>
        <taxon>Orchesellinae</taxon>
        <taxon>Orchesella</taxon>
    </lineage>
</organism>
<proteinExistence type="predicted"/>
<gene>
    <name evidence="1" type="ORF">ODALV1_LOCUS12040</name>
</gene>
<dbReference type="Proteomes" id="UP001642540">
    <property type="component" value="Unassembled WGS sequence"/>
</dbReference>